<dbReference type="PANTHER" id="PTHR43798">
    <property type="entry name" value="MONOACYLGLYCEROL LIPASE"/>
    <property type="match status" value="1"/>
</dbReference>
<protein>
    <submittedName>
        <fullName evidence="2">Alpha/beta hydrolase fold</fullName>
    </submittedName>
</protein>
<gene>
    <name evidence="2" type="ordered locus">Clocel_4161</name>
</gene>
<evidence type="ECO:0000313" key="2">
    <source>
        <dbReference type="EMBL" id="ADL53822.1"/>
    </source>
</evidence>
<dbReference type="RefSeq" id="WP_010074177.1">
    <property type="nucleotide sequence ID" value="NC_014393.1"/>
</dbReference>
<dbReference type="HOGENOM" id="CLU_020336_50_1_9"/>
<dbReference type="Gene3D" id="3.40.50.1820">
    <property type="entry name" value="alpha/beta hydrolase"/>
    <property type="match status" value="1"/>
</dbReference>
<organism evidence="2 3">
    <name type="scientific">Clostridium cellulovorans (strain ATCC 35296 / DSM 3052 / OCM 3 / 743B)</name>
    <dbReference type="NCBI Taxonomy" id="573061"/>
    <lineage>
        <taxon>Bacteria</taxon>
        <taxon>Bacillati</taxon>
        <taxon>Bacillota</taxon>
        <taxon>Clostridia</taxon>
        <taxon>Eubacteriales</taxon>
        <taxon>Clostridiaceae</taxon>
        <taxon>Clostridium</taxon>
    </lineage>
</organism>
<dbReference type="EMBL" id="CP002160">
    <property type="protein sequence ID" value="ADL53822.1"/>
    <property type="molecule type" value="Genomic_DNA"/>
</dbReference>
<accession>D9SMG6</accession>
<dbReference type="InterPro" id="IPR029058">
    <property type="entry name" value="AB_hydrolase_fold"/>
</dbReference>
<dbReference type="KEGG" id="ccb:Clocel_4161"/>
<dbReference type="Proteomes" id="UP000002730">
    <property type="component" value="Chromosome"/>
</dbReference>
<name>D9SMG6_CLOC7</name>
<dbReference type="OrthoDB" id="9775557at2"/>
<reference evidence="2 3" key="1">
    <citation type="submission" date="2010-08" db="EMBL/GenBank/DDBJ databases">
        <title>Complete sequence of Clostridium cellulovorans 743B.</title>
        <authorList>
            <consortium name="US DOE Joint Genome Institute"/>
            <person name="Lucas S."/>
            <person name="Copeland A."/>
            <person name="Lapidus A."/>
            <person name="Cheng J.-F."/>
            <person name="Bruce D."/>
            <person name="Goodwin L."/>
            <person name="Pitluck S."/>
            <person name="Chertkov O."/>
            <person name="Detter J.C."/>
            <person name="Han C."/>
            <person name="Tapia R."/>
            <person name="Land M."/>
            <person name="Hauser L."/>
            <person name="Chang Y.-J."/>
            <person name="Jeffries C."/>
            <person name="Kyrpides N."/>
            <person name="Ivanova N."/>
            <person name="Mikhailova N."/>
            <person name="Hemme C.L."/>
            <person name="Woyke T."/>
        </authorList>
    </citation>
    <scope>NUCLEOTIDE SEQUENCE [LARGE SCALE GENOMIC DNA]</scope>
    <source>
        <strain evidence="3">ATCC 35296 / DSM 3052 / OCM 3 / 743B</strain>
    </source>
</reference>
<evidence type="ECO:0000313" key="3">
    <source>
        <dbReference type="Proteomes" id="UP000002730"/>
    </source>
</evidence>
<dbReference type="InterPro" id="IPR050266">
    <property type="entry name" value="AB_hydrolase_sf"/>
</dbReference>
<evidence type="ECO:0000259" key="1">
    <source>
        <dbReference type="Pfam" id="PF00561"/>
    </source>
</evidence>
<feature type="domain" description="AB hydrolase-1" evidence="1">
    <location>
        <begin position="21"/>
        <end position="131"/>
    </location>
</feature>
<dbReference type="Pfam" id="PF00561">
    <property type="entry name" value="Abhydrolase_1"/>
    <property type="match status" value="1"/>
</dbReference>
<proteinExistence type="predicted"/>
<dbReference type="SUPFAM" id="SSF53474">
    <property type="entry name" value="alpha/beta-Hydrolases"/>
    <property type="match status" value="1"/>
</dbReference>
<dbReference type="GO" id="GO:0016787">
    <property type="term" value="F:hydrolase activity"/>
    <property type="evidence" value="ECO:0007669"/>
    <property type="project" value="UniProtKB-KW"/>
</dbReference>
<dbReference type="AlphaFoldDB" id="D9SMG6"/>
<sequence length="255" mass="28561">MFGKLDGIYYERLGNPDSDKTLVFVHGAGCNSKFLKPLAKKLITYNCYLINLSNHYKSDKKDCYTAEDYANELTKFVCDLDNVTLIGHSLGGVICLAIASKCLPQVKSIVCISSGAKFDKLDKKFVKNLEKGKLDMIYMLRALGSLTKLSTYTALFHMEPRTITINDLLLAPKIDILDSLSKINVPTLILAGADEILILVEYSEKVHERVKNSKLVVVPHVRHILPIAKKELTSKLIDEFLLSQTNNELKLVNEL</sequence>
<dbReference type="eggNOG" id="COG0596">
    <property type="taxonomic scope" value="Bacteria"/>
</dbReference>
<keyword evidence="2" id="KW-0378">Hydrolase</keyword>
<dbReference type="STRING" id="573061.Clocel_4161"/>
<dbReference type="InterPro" id="IPR000073">
    <property type="entry name" value="AB_hydrolase_1"/>
</dbReference>
<keyword evidence="3" id="KW-1185">Reference proteome</keyword>